<keyword evidence="2" id="KW-1185">Reference proteome</keyword>
<dbReference type="SUPFAM" id="SSF56672">
    <property type="entry name" value="DNA/RNA polymerases"/>
    <property type="match status" value="1"/>
</dbReference>
<protein>
    <submittedName>
        <fullName evidence="1">Uncharacterized protein</fullName>
    </submittedName>
</protein>
<organism evidence="1 2">
    <name type="scientific">Pleurodeles waltl</name>
    <name type="common">Iberian ribbed newt</name>
    <dbReference type="NCBI Taxonomy" id="8319"/>
    <lineage>
        <taxon>Eukaryota</taxon>
        <taxon>Metazoa</taxon>
        <taxon>Chordata</taxon>
        <taxon>Craniata</taxon>
        <taxon>Vertebrata</taxon>
        <taxon>Euteleostomi</taxon>
        <taxon>Amphibia</taxon>
        <taxon>Batrachia</taxon>
        <taxon>Caudata</taxon>
        <taxon>Salamandroidea</taxon>
        <taxon>Salamandridae</taxon>
        <taxon>Pleurodelinae</taxon>
        <taxon>Pleurodeles</taxon>
    </lineage>
</organism>
<dbReference type="InterPro" id="IPR043128">
    <property type="entry name" value="Rev_trsase/Diguanyl_cyclase"/>
</dbReference>
<proteinExistence type="predicted"/>
<dbReference type="InterPro" id="IPR043502">
    <property type="entry name" value="DNA/RNA_pol_sf"/>
</dbReference>
<accession>A0AAV7UJZ9</accession>
<feature type="non-terminal residue" evidence="1">
    <location>
        <position position="1"/>
    </location>
</feature>
<dbReference type="AlphaFoldDB" id="A0AAV7UJZ9"/>
<dbReference type="Proteomes" id="UP001066276">
    <property type="component" value="Chromosome 3_1"/>
</dbReference>
<dbReference type="EMBL" id="JANPWB010000005">
    <property type="protein sequence ID" value="KAJ1188640.1"/>
    <property type="molecule type" value="Genomic_DNA"/>
</dbReference>
<dbReference type="Gene3D" id="3.30.70.270">
    <property type="match status" value="1"/>
</dbReference>
<name>A0AAV7UJZ9_PLEWA</name>
<sequence>KAKGNTFSVLDMSIACHQINLHVDSRHLTSFVTPLGAFRYKRMPFRLASASAV</sequence>
<gene>
    <name evidence="1" type="ORF">NDU88_005399</name>
</gene>
<reference evidence="1" key="1">
    <citation type="journal article" date="2022" name="bioRxiv">
        <title>Sequencing and chromosome-scale assembly of the giantPleurodeles waltlgenome.</title>
        <authorList>
            <person name="Brown T."/>
            <person name="Elewa A."/>
            <person name="Iarovenko S."/>
            <person name="Subramanian E."/>
            <person name="Araus A.J."/>
            <person name="Petzold A."/>
            <person name="Susuki M."/>
            <person name="Suzuki K.-i.T."/>
            <person name="Hayashi T."/>
            <person name="Toyoda A."/>
            <person name="Oliveira C."/>
            <person name="Osipova E."/>
            <person name="Leigh N.D."/>
            <person name="Simon A."/>
            <person name="Yun M.H."/>
        </authorList>
    </citation>
    <scope>NUCLEOTIDE SEQUENCE</scope>
    <source>
        <strain evidence="1">20211129_DDA</strain>
        <tissue evidence="1">Liver</tissue>
    </source>
</reference>
<feature type="non-terminal residue" evidence="1">
    <location>
        <position position="53"/>
    </location>
</feature>
<dbReference type="Gene3D" id="3.10.10.10">
    <property type="entry name" value="HIV Type 1 Reverse Transcriptase, subunit A, domain 1"/>
    <property type="match status" value="1"/>
</dbReference>
<evidence type="ECO:0000313" key="2">
    <source>
        <dbReference type="Proteomes" id="UP001066276"/>
    </source>
</evidence>
<comment type="caution">
    <text evidence="1">The sequence shown here is derived from an EMBL/GenBank/DDBJ whole genome shotgun (WGS) entry which is preliminary data.</text>
</comment>
<evidence type="ECO:0000313" key="1">
    <source>
        <dbReference type="EMBL" id="KAJ1188640.1"/>
    </source>
</evidence>